<evidence type="ECO:0008006" key="4">
    <source>
        <dbReference type="Google" id="ProtNLM"/>
    </source>
</evidence>
<dbReference type="GeneID" id="36332915"/>
<evidence type="ECO:0000256" key="1">
    <source>
        <dbReference type="SAM" id="SignalP"/>
    </source>
</evidence>
<dbReference type="OrthoDB" id="2153847at2759"/>
<dbReference type="Proteomes" id="UP000194127">
    <property type="component" value="Unassembled WGS sequence"/>
</dbReference>
<gene>
    <name evidence="2" type="ORF">POSPLADRAFT_1167499</name>
</gene>
<evidence type="ECO:0000313" key="3">
    <source>
        <dbReference type="Proteomes" id="UP000194127"/>
    </source>
</evidence>
<dbReference type="PANTHER" id="PTHR34587:SF1">
    <property type="entry name" value="CIRCUMSPOROZOITE PROTEIN"/>
    <property type="match status" value="1"/>
</dbReference>
<dbReference type="EMBL" id="KZ110593">
    <property type="protein sequence ID" value="OSX65276.1"/>
    <property type="molecule type" value="Genomic_DNA"/>
</dbReference>
<feature type="chain" id="PRO_5010881944" description="Cell wall mannoprotein" evidence="1">
    <location>
        <begin position="18"/>
        <end position="374"/>
    </location>
</feature>
<protein>
    <recommendedName>
        <fullName evidence="4">Cell wall mannoprotein</fullName>
    </recommendedName>
</protein>
<keyword evidence="1" id="KW-0732">Signal</keyword>
<name>A0A1X6NA06_9APHY</name>
<evidence type="ECO:0000313" key="2">
    <source>
        <dbReference type="EMBL" id="OSX65276.1"/>
    </source>
</evidence>
<dbReference type="PANTHER" id="PTHR34587">
    <property type="entry name" value="VWFA DOMAIN-CONTAINING PROTEIN"/>
    <property type="match status" value="1"/>
</dbReference>
<dbReference type="InterPro" id="IPR053216">
    <property type="entry name" value="Appressorial_penetr-assoc"/>
</dbReference>
<accession>A0A1X6NA06</accession>
<keyword evidence="3" id="KW-1185">Reference proteome</keyword>
<proteinExistence type="predicted"/>
<sequence>MLSNHVLALALACSAIALPIMKREVPQEHSHNIVLASVRPMLALDNPNNIEDPVFGLLGNAAAAAGAGSITNLDCLQQDTADQAFTNAKAAGNVTGMTYALIYRAIERNTAAVGQASVICNETAKNPEIAAITQHQDPASANAATTNKNIVLALAKQIASVGGDPQLALTSGTFAPGTIGDPTAAGNTCDVADDEPGCIFSQNLLVDDATAAEISAAVAGVAATSAAASAASTAAASATTAADDSTATCASIATVTITVTDAATATAATDVASATAAATTTAAAAAATSAASGANLQTFTGALGGVAAPAVTAGGRGFEVAGETGESFLNVAAALGRSCDVQHNQCADAANSGGQSFTVGDCDTQDTQCKAAAN</sequence>
<reference evidence="2 3" key="1">
    <citation type="submission" date="2017-04" db="EMBL/GenBank/DDBJ databases">
        <title>Genome Sequence of the Model Brown-Rot Fungus Postia placenta SB12.</title>
        <authorList>
            <consortium name="DOE Joint Genome Institute"/>
            <person name="Gaskell J."/>
            <person name="Kersten P."/>
            <person name="Larrondo L.F."/>
            <person name="Canessa P."/>
            <person name="Martinez D."/>
            <person name="Hibbett D."/>
            <person name="Schmoll M."/>
            <person name="Kubicek C.P."/>
            <person name="Martinez A.T."/>
            <person name="Yadav J."/>
            <person name="Master E."/>
            <person name="Magnuson J.K."/>
            <person name="James T."/>
            <person name="Yaver D."/>
            <person name="Berka R."/>
            <person name="Labutti K."/>
            <person name="Lipzen A."/>
            <person name="Aerts A."/>
            <person name="Barry K."/>
            <person name="Henrissat B."/>
            <person name="Blanchette R."/>
            <person name="Grigoriev I."/>
            <person name="Cullen D."/>
        </authorList>
    </citation>
    <scope>NUCLEOTIDE SEQUENCE [LARGE SCALE GENOMIC DNA]</scope>
    <source>
        <strain evidence="2 3">MAD-698-R-SB12</strain>
    </source>
</reference>
<feature type="signal peptide" evidence="1">
    <location>
        <begin position="1"/>
        <end position="17"/>
    </location>
</feature>
<dbReference type="RefSeq" id="XP_024342070.1">
    <property type="nucleotide sequence ID" value="XM_024487966.1"/>
</dbReference>
<dbReference type="STRING" id="670580.A0A1X6NA06"/>
<dbReference type="AlphaFoldDB" id="A0A1X6NA06"/>
<organism evidence="2 3">
    <name type="scientific">Postia placenta MAD-698-R-SB12</name>
    <dbReference type="NCBI Taxonomy" id="670580"/>
    <lineage>
        <taxon>Eukaryota</taxon>
        <taxon>Fungi</taxon>
        <taxon>Dikarya</taxon>
        <taxon>Basidiomycota</taxon>
        <taxon>Agaricomycotina</taxon>
        <taxon>Agaricomycetes</taxon>
        <taxon>Polyporales</taxon>
        <taxon>Adustoporiaceae</taxon>
        <taxon>Rhodonia</taxon>
    </lineage>
</organism>